<dbReference type="RefSeq" id="YP_009221449.1">
    <property type="nucleotide sequence ID" value="NC_029045.1"/>
</dbReference>
<reference evidence="1 2" key="1">
    <citation type="journal article" date="2016" name="Virus Genes">
        <title>Genomic characterization of Salmonella bacteriophages isolated from India.</title>
        <authorList>
            <person name="Karpe Y.A."/>
            <person name="Kanade G.D."/>
            <person name="Pingale K.D."/>
            <person name="Arankalle V.A."/>
            <person name="Banerjee K."/>
        </authorList>
    </citation>
    <scope>NUCLEOTIDE SEQUENCE [LARGE SCALE GENOMIC DNA]</scope>
</reference>
<gene>
    <name evidence="1" type="ORF">SP37_83</name>
</gene>
<dbReference type="GeneID" id="26684497"/>
<accession>A0A0N7C9Y8</accession>
<name>A0A0N7C9Y8_9CAUD</name>
<evidence type="ECO:0000313" key="2">
    <source>
        <dbReference type="Proteomes" id="UP000202449"/>
    </source>
</evidence>
<dbReference type="KEGG" id="vg:26684497"/>
<organism evidence="1 2">
    <name type="scientific">Salmonella phage 37</name>
    <dbReference type="NCBI Taxonomy" id="1654890"/>
    <lineage>
        <taxon>Viruses</taxon>
        <taxon>Duplodnaviria</taxon>
        <taxon>Heunggongvirae</taxon>
        <taxon>Uroviricota</taxon>
        <taxon>Caudoviricetes</taxon>
        <taxon>Casjensviridae</taxon>
        <taxon>Chivirus</taxon>
        <taxon>Chivirus cv37</taxon>
    </lineage>
</organism>
<protein>
    <submittedName>
        <fullName evidence="1">Major capsid protein</fullName>
    </submittedName>
</protein>
<dbReference type="EMBL" id="KR296691">
    <property type="protein sequence ID" value="AKJ73950.1"/>
    <property type="molecule type" value="Genomic_DNA"/>
</dbReference>
<proteinExistence type="predicted"/>
<dbReference type="Proteomes" id="UP000202449">
    <property type="component" value="Segment"/>
</dbReference>
<evidence type="ECO:0000313" key="1">
    <source>
        <dbReference type="EMBL" id="AKJ73950.1"/>
    </source>
</evidence>
<keyword evidence="2" id="KW-1185">Reference proteome</keyword>
<sequence length="77" mass="9043">MAATTDKSVRETHEKLLLGMKDGESFFIEGVKPQDLGYLRRMGYRLNIRLSIRFTLQDQIYGKMGTRVYRDRADKKE</sequence>
<dbReference type="OrthoDB" id="20749at10239"/>